<accession>A0ABZ1B8R2</accession>
<evidence type="ECO:0000256" key="2">
    <source>
        <dbReference type="SAM" id="MobiDB-lite"/>
    </source>
</evidence>
<evidence type="ECO:0000313" key="4">
    <source>
        <dbReference type="Proteomes" id="UP001324287"/>
    </source>
</evidence>
<dbReference type="Proteomes" id="UP001324287">
    <property type="component" value="Chromosome"/>
</dbReference>
<comment type="similarity">
    <text evidence="1">Belongs to the UPF0065 (bug) family.</text>
</comment>
<organism evidence="3 4">
    <name type="scientific">Blastococcus brunescens</name>
    <dbReference type="NCBI Taxonomy" id="1564165"/>
    <lineage>
        <taxon>Bacteria</taxon>
        <taxon>Bacillati</taxon>
        <taxon>Actinomycetota</taxon>
        <taxon>Actinomycetes</taxon>
        <taxon>Geodermatophilales</taxon>
        <taxon>Geodermatophilaceae</taxon>
        <taxon>Blastococcus</taxon>
    </lineage>
</organism>
<dbReference type="SUPFAM" id="SSF53850">
    <property type="entry name" value="Periplasmic binding protein-like II"/>
    <property type="match status" value="1"/>
</dbReference>
<gene>
    <name evidence="3" type="ORF">U6N30_28330</name>
</gene>
<proteinExistence type="inferred from homology"/>
<evidence type="ECO:0000256" key="1">
    <source>
        <dbReference type="ARBA" id="ARBA00006987"/>
    </source>
</evidence>
<name>A0ABZ1B8R2_9ACTN</name>
<sequence length="283" mass="29898">MAPYLGECLDAQVVVKNEPGAGGLLATNATAVADADERRIMIMNTAGFAAAQIAGADGVQFDLLEFSHVGRIAGAPTALVVAADSDIQTFDDILESEDPVRFVATGPGSEGYIAATGLAEAYDFPIEVITGFPGSGEARTAVVAGDADVMPLTFDSLLGAIEAGEVRPVVLVDEEANELLPDTPRSLTSRHRTTARRLSWRASSSWGRAAVPSLRLPVCRKSGSANCGTRSRARWRTRNSSGSSSPRSARWTSWTARSTRSRCRSCSTRPRVRGNSQGVVLSS</sequence>
<dbReference type="PANTHER" id="PTHR42928">
    <property type="entry name" value="TRICARBOXYLATE-BINDING PROTEIN"/>
    <property type="match status" value="1"/>
</dbReference>
<evidence type="ECO:0000313" key="3">
    <source>
        <dbReference type="EMBL" id="WRL67207.1"/>
    </source>
</evidence>
<dbReference type="Gene3D" id="3.40.190.10">
    <property type="entry name" value="Periplasmic binding protein-like II"/>
    <property type="match status" value="1"/>
</dbReference>
<dbReference type="EMBL" id="CP141261">
    <property type="protein sequence ID" value="WRL67207.1"/>
    <property type="molecule type" value="Genomic_DNA"/>
</dbReference>
<dbReference type="RefSeq" id="WP_324278514.1">
    <property type="nucleotide sequence ID" value="NZ_CP141261.1"/>
</dbReference>
<dbReference type="InterPro" id="IPR042100">
    <property type="entry name" value="Bug_dom1"/>
</dbReference>
<dbReference type="PANTHER" id="PTHR42928:SF5">
    <property type="entry name" value="BLR1237 PROTEIN"/>
    <property type="match status" value="1"/>
</dbReference>
<feature type="region of interest" description="Disordered" evidence="2">
    <location>
        <begin position="222"/>
        <end position="251"/>
    </location>
</feature>
<keyword evidence="4" id="KW-1185">Reference proteome</keyword>
<protein>
    <submittedName>
        <fullName evidence="3">Tripartite tricarboxylate transporter substrate-binding protein</fullName>
    </submittedName>
</protein>
<feature type="compositionally biased region" description="Low complexity" evidence="2">
    <location>
        <begin position="238"/>
        <end position="251"/>
    </location>
</feature>
<reference evidence="3 4" key="1">
    <citation type="submission" date="2023-12" db="EMBL/GenBank/DDBJ databases">
        <title>Blastococcus brunescens sp. nov., an actonobacterium isolated from sandstone collected in sahara desert.</title>
        <authorList>
            <person name="Gtari M."/>
            <person name="Ghodhbane F."/>
        </authorList>
    </citation>
    <scope>NUCLEOTIDE SEQUENCE [LARGE SCALE GENOMIC DNA]</scope>
    <source>
        <strain evidence="3 4">BMG 8361</strain>
    </source>
</reference>
<dbReference type="Pfam" id="PF03401">
    <property type="entry name" value="TctC"/>
    <property type="match status" value="1"/>
</dbReference>
<dbReference type="Gene3D" id="3.40.190.150">
    <property type="entry name" value="Bordetella uptake gene, domain 1"/>
    <property type="match status" value="1"/>
</dbReference>
<dbReference type="InterPro" id="IPR005064">
    <property type="entry name" value="BUG"/>
</dbReference>